<keyword evidence="2" id="KW-1185">Reference proteome</keyword>
<protein>
    <submittedName>
        <fullName evidence="1">ABC transporter substrate-binding protein</fullName>
    </submittedName>
</protein>
<organism evidence="1 2">
    <name type="scientific">Vallitalea maricola</name>
    <dbReference type="NCBI Taxonomy" id="3074433"/>
    <lineage>
        <taxon>Bacteria</taxon>
        <taxon>Bacillati</taxon>
        <taxon>Bacillota</taxon>
        <taxon>Clostridia</taxon>
        <taxon>Lachnospirales</taxon>
        <taxon>Vallitaleaceae</taxon>
        <taxon>Vallitalea</taxon>
    </lineage>
</organism>
<reference evidence="1" key="1">
    <citation type="submission" date="2023-09" db="EMBL/GenBank/DDBJ databases">
        <title>Vallitalea sediminicola and Vallitalea maricola sp. nov., anaerobic bacteria isolated from marine sediment.</title>
        <authorList>
            <person name="Hirano S."/>
            <person name="Maeda A."/>
            <person name="Terahara T."/>
            <person name="Mori K."/>
            <person name="Hamada M."/>
            <person name="Matsumoto R."/>
            <person name="Kobayashi T."/>
        </authorList>
    </citation>
    <scope>NUCLEOTIDE SEQUENCE</scope>
    <source>
        <strain evidence="1">AN17-2</strain>
    </source>
</reference>
<sequence length="354" mass="39195">MKKILKLLLTTMLISVLVFSLAACGGKKTPKEDTYNQENQVEKDETSKTDEDKNTNEDKDTNDKKDETTSNEDEKDTSSESDVYPLTITDKYGKEITIEKEPKTVVSISPEFTETIFALGAGHKIIGRTDFCDYPSEVANIESIGSLEEFNIERVVDLNPDVVVTSAHVKDDAVAKLQEQGITVLSLSWNESFEGVYGYINTLGEVINKKEEANELVTSMKDKVAEIQTAIEGKEKPTTYFVVGYGEGGDFTATGDTFLSEAMALAGADNIAKDATGWAYSIEQIVDKDPQIIICSDKYDTKTTLESLEGYKDLTAVKEGRLYEIDENLFFRQGPRIVDGLTNLVKIIHPDAIK</sequence>
<comment type="caution">
    <text evidence="1">The sequence shown here is derived from an EMBL/GenBank/DDBJ whole genome shotgun (WGS) entry which is preliminary data.</text>
</comment>
<evidence type="ECO:0000313" key="2">
    <source>
        <dbReference type="Proteomes" id="UP001374599"/>
    </source>
</evidence>
<dbReference type="Proteomes" id="UP001374599">
    <property type="component" value="Unassembled WGS sequence"/>
</dbReference>
<name>A0ACB5UQQ1_9FIRM</name>
<evidence type="ECO:0000313" key="1">
    <source>
        <dbReference type="EMBL" id="GMQ64942.1"/>
    </source>
</evidence>
<proteinExistence type="predicted"/>
<gene>
    <name evidence="1" type="ORF">AN2V17_41820</name>
</gene>
<accession>A0ACB5UQQ1</accession>
<dbReference type="EMBL" id="BTPU01000088">
    <property type="protein sequence ID" value="GMQ64942.1"/>
    <property type="molecule type" value="Genomic_DNA"/>
</dbReference>